<organism evidence="2 3">
    <name type="scientific">Pseudohoeflea coraliihabitans</name>
    <dbReference type="NCBI Taxonomy" id="2860393"/>
    <lineage>
        <taxon>Bacteria</taxon>
        <taxon>Pseudomonadati</taxon>
        <taxon>Pseudomonadota</taxon>
        <taxon>Alphaproteobacteria</taxon>
        <taxon>Hyphomicrobiales</taxon>
        <taxon>Rhizobiaceae</taxon>
        <taxon>Pseudohoeflea</taxon>
    </lineage>
</organism>
<dbReference type="Pfam" id="PF01322">
    <property type="entry name" value="Cytochrom_C_2"/>
    <property type="match status" value="1"/>
</dbReference>
<evidence type="ECO:0000313" key="2">
    <source>
        <dbReference type="EMBL" id="MBW3098979.1"/>
    </source>
</evidence>
<evidence type="ECO:0000313" key="3">
    <source>
        <dbReference type="Proteomes" id="UP001430804"/>
    </source>
</evidence>
<protein>
    <submittedName>
        <fullName evidence="2">Cytochrome c</fullName>
    </submittedName>
</protein>
<dbReference type="PROSITE" id="PS51009">
    <property type="entry name" value="CYTCII"/>
    <property type="match status" value="1"/>
</dbReference>
<reference evidence="2" key="1">
    <citation type="submission" date="2021-07" db="EMBL/GenBank/DDBJ databases">
        <title>Pseudohoeflea marina sp. nov. a polyhydroxyalcanoate-producing bacterium.</title>
        <authorList>
            <person name="Zheng W."/>
            <person name="Yu S."/>
            <person name="Huang Y."/>
        </authorList>
    </citation>
    <scope>NUCLEOTIDE SEQUENCE</scope>
    <source>
        <strain evidence="2">DP4N28-3</strain>
    </source>
</reference>
<feature type="signal peptide" evidence="1">
    <location>
        <begin position="1"/>
        <end position="24"/>
    </location>
</feature>
<dbReference type="EMBL" id="JAHWQX010000004">
    <property type="protein sequence ID" value="MBW3098979.1"/>
    <property type="molecule type" value="Genomic_DNA"/>
</dbReference>
<keyword evidence="3" id="KW-1185">Reference proteome</keyword>
<accession>A0ABS6WSP6</accession>
<dbReference type="Proteomes" id="UP001430804">
    <property type="component" value="Unassembled WGS sequence"/>
</dbReference>
<feature type="chain" id="PRO_5045050082" evidence="1">
    <location>
        <begin position="25"/>
        <end position="216"/>
    </location>
</feature>
<dbReference type="RefSeq" id="WP_219203271.1">
    <property type="nucleotide sequence ID" value="NZ_JAHWQX010000004.1"/>
</dbReference>
<name>A0ABS6WSP6_9HYPH</name>
<sequence>MTKFLKSTLTAAIVLTGASAVALAHGGATGIVKERMDGMMAMGKVVKELSAMMRGDVAYDADAMREGARTIRVHSGDNLTRLFPEGSGGAPSEAKAAIWSDWENFAALAERLAVEAEGLEAAAGNGLAMPGGDTANSGMGGSGMADMMGTAGSGMMGSGSSTMMGSGSGMMSGGMMGAGRSGPSAEQLAAMPVDGVFNMLARTCSACHSKFRSEKK</sequence>
<comment type="caution">
    <text evidence="2">The sequence shown here is derived from an EMBL/GenBank/DDBJ whole genome shotgun (WGS) entry which is preliminary data.</text>
</comment>
<proteinExistence type="predicted"/>
<keyword evidence="1" id="KW-0732">Signal</keyword>
<evidence type="ECO:0000256" key="1">
    <source>
        <dbReference type="SAM" id="SignalP"/>
    </source>
</evidence>
<gene>
    <name evidence="2" type="ORF">KY465_16990</name>
</gene>
<dbReference type="InterPro" id="IPR002321">
    <property type="entry name" value="Cyt_c_II"/>
</dbReference>